<feature type="non-terminal residue" evidence="3">
    <location>
        <position position="771"/>
    </location>
</feature>
<feature type="compositionally biased region" description="Basic residues" evidence="1">
    <location>
        <begin position="532"/>
        <end position="541"/>
    </location>
</feature>
<dbReference type="PANTHER" id="PTHR33223">
    <property type="entry name" value="CCHC-TYPE DOMAIN-CONTAINING PROTEIN"/>
    <property type="match status" value="1"/>
</dbReference>
<dbReference type="Gene3D" id="2.40.70.10">
    <property type="entry name" value="Acid Proteases"/>
    <property type="match status" value="1"/>
</dbReference>
<feature type="compositionally biased region" description="Basic and acidic residues" evidence="1">
    <location>
        <begin position="515"/>
        <end position="531"/>
    </location>
</feature>
<dbReference type="AlphaFoldDB" id="A0AAD8UVR1"/>
<feature type="compositionally biased region" description="Basic and acidic residues" evidence="1">
    <location>
        <begin position="566"/>
        <end position="583"/>
    </location>
</feature>
<feature type="region of interest" description="Disordered" evidence="1">
    <location>
        <begin position="501"/>
        <end position="602"/>
    </location>
</feature>
<dbReference type="InterPro" id="IPR005162">
    <property type="entry name" value="Retrotrans_gag_dom"/>
</dbReference>
<comment type="caution">
    <text evidence="3">The sequence shown here is derived from an EMBL/GenBank/DDBJ whole genome shotgun (WGS) entry which is preliminary data.</text>
</comment>
<dbReference type="Pfam" id="PF03732">
    <property type="entry name" value="Retrotrans_gag"/>
    <property type="match status" value="1"/>
</dbReference>
<protein>
    <recommendedName>
        <fullName evidence="2">Retrotransposon gag domain-containing protein</fullName>
    </recommendedName>
</protein>
<sequence>MPFPWTYPQPSPSPLNRSLINSITTQSQPHQLHHNISSQPHISIFSSLPLGWRLVCAPWPTWQTAPGHIDRLALVNVQHQPPAPPCAQRLGPLRTPPTSPPRTDPDLSATDSLPLLSFLNQNDLDPLLCPRASSRRSHTTRIAVCDSRNPRRAPDAASRRLDFYISTVVFVVKGRTYATIARSRQIENTETPNATTPVSSPELDYFSDDPEEDYVELNDDFIEKCNATTDARKIKKLLAEHAVRYKLSPDPKFATSPINIRDKDYDFSLDLSHIAIVEKTPFCGTEKESAVEHMTELSTLSSLFSDDVKMRTYFVAKIFPFSLKDDAKTWYNNLPPNSIKSPKELLDVFFRKYFPASAQHIALQRIYNFNQEDEEKLPEAWSRFCSLIRARPEHDLEKHDLLDIFYSGLTIESRAYLDSCAGCVFRKRTPDDAEELLAKISRNHDDWTTPEPTPTPILKKRGLIKLNDEDMREAKKSLKEKGIKSEDVKNLPPIEDICEIIPPSSMIEDPLYPEGHPKRVEQDSQRIEPSAHSRKKKKKHKNVVESSEPVNDPNSISISDAETESGNEHDNDNDNDKNDTPDKEEVEEEPEKHAKNKKYTKEDFIAEKHGNEREPWVQKQMPFPAKKLKSKEEEHYNKFCDWMKPLFLQIPLTDAIKLPPYSKYMKDIVTNKRKIPNEEISTMLANYSFNGKVPKKLGDPDKLIPTDISLQMADKSTAIICENVPVQVTTNCLILTDFVVLEMPEDDNMSIILGRPFLNTAGAVIDCNKGK</sequence>
<organism evidence="3 4">
    <name type="scientific">Lolium multiflorum</name>
    <name type="common">Italian ryegrass</name>
    <name type="synonym">Lolium perenne subsp. multiflorum</name>
    <dbReference type="NCBI Taxonomy" id="4521"/>
    <lineage>
        <taxon>Eukaryota</taxon>
        <taxon>Viridiplantae</taxon>
        <taxon>Streptophyta</taxon>
        <taxon>Embryophyta</taxon>
        <taxon>Tracheophyta</taxon>
        <taxon>Spermatophyta</taxon>
        <taxon>Magnoliopsida</taxon>
        <taxon>Liliopsida</taxon>
        <taxon>Poales</taxon>
        <taxon>Poaceae</taxon>
        <taxon>BOP clade</taxon>
        <taxon>Pooideae</taxon>
        <taxon>Poodae</taxon>
        <taxon>Poeae</taxon>
        <taxon>Poeae Chloroplast Group 2 (Poeae type)</taxon>
        <taxon>Loliodinae</taxon>
        <taxon>Loliinae</taxon>
        <taxon>Lolium</taxon>
    </lineage>
</organism>
<accession>A0AAD8UVR1</accession>
<dbReference type="CDD" id="cd00303">
    <property type="entry name" value="retropepsin_like"/>
    <property type="match status" value="1"/>
</dbReference>
<evidence type="ECO:0000313" key="3">
    <source>
        <dbReference type="EMBL" id="KAK1561377.1"/>
    </source>
</evidence>
<feature type="region of interest" description="Disordered" evidence="1">
    <location>
        <begin position="83"/>
        <end position="108"/>
    </location>
</feature>
<dbReference type="EMBL" id="JAUUTY010001160">
    <property type="protein sequence ID" value="KAK1561377.1"/>
    <property type="molecule type" value="Genomic_DNA"/>
</dbReference>
<feature type="domain" description="Retrotransposon gag" evidence="2">
    <location>
        <begin position="317"/>
        <end position="410"/>
    </location>
</feature>
<dbReference type="Proteomes" id="UP001231189">
    <property type="component" value="Unassembled WGS sequence"/>
</dbReference>
<feature type="compositionally biased region" description="Polar residues" evidence="1">
    <location>
        <begin position="544"/>
        <end position="560"/>
    </location>
</feature>
<reference evidence="3" key="1">
    <citation type="submission" date="2023-07" db="EMBL/GenBank/DDBJ databases">
        <title>A chromosome-level genome assembly of Lolium multiflorum.</title>
        <authorList>
            <person name="Chen Y."/>
            <person name="Copetti D."/>
            <person name="Kolliker R."/>
            <person name="Studer B."/>
        </authorList>
    </citation>
    <scope>NUCLEOTIDE SEQUENCE</scope>
    <source>
        <strain evidence="3">02402/16</strain>
        <tissue evidence="3">Leaf</tissue>
    </source>
</reference>
<name>A0AAD8UVR1_LOLMU</name>
<dbReference type="PANTHER" id="PTHR33223:SF11">
    <property type="entry name" value="ELEMENT PROTEIN, PUTATIVE-RELATED"/>
    <property type="match status" value="1"/>
</dbReference>
<evidence type="ECO:0000313" key="4">
    <source>
        <dbReference type="Proteomes" id="UP001231189"/>
    </source>
</evidence>
<proteinExistence type="predicted"/>
<gene>
    <name evidence="3" type="ORF">QYE76_017058</name>
</gene>
<keyword evidence="4" id="KW-1185">Reference proteome</keyword>
<dbReference type="InterPro" id="IPR021109">
    <property type="entry name" value="Peptidase_aspartic_dom_sf"/>
</dbReference>
<evidence type="ECO:0000259" key="2">
    <source>
        <dbReference type="Pfam" id="PF03732"/>
    </source>
</evidence>
<evidence type="ECO:0000256" key="1">
    <source>
        <dbReference type="SAM" id="MobiDB-lite"/>
    </source>
</evidence>